<organism evidence="3 4">
    <name type="scientific">Magnetofaba australis IT-1</name>
    <dbReference type="NCBI Taxonomy" id="1434232"/>
    <lineage>
        <taxon>Bacteria</taxon>
        <taxon>Pseudomonadati</taxon>
        <taxon>Pseudomonadota</taxon>
        <taxon>Magnetococcia</taxon>
        <taxon>Magnetococcales</taxon>
        <taxon>Magnetococcaceae</taxon>
        <taxon>Magnetofaba</taxon>
    </lineage>
</organism>
<feature type="transmembrane region" description="Helical" evidence="1">
    <location>
        <begin position="72"/>
        <end position="91"/>
    </location>
</feature>
<accession>A0A1Y2K5U4</accession>
<dbReference type="Pfam" id="PF14358">
    <property type="entry name" value="DUF4405"/>
    <property type="match status" value="1"/>
</dbReference>
<proteinExistence type="predicted"/>
<dbReference type="InterPro" id="IPR025517">
    <property type="entry name" value="DUF4405"/>
</dbReference>
<dbReference type="AlphaFoldDB" id="A0A1Y2K5U4"/>
<feature type="transmembrane region" description="Helical" evidence="1">
    <location>
        <begin position="12"/>
        <end position="30"/>
    </location>
</feature>
<dbReference type="STRING" id="1434232.MAIT1_03008"/>
<dbReference type="OrthoDB" id="5339490at2"/>
<keyword evidence="1" id="KW-1133">Transmembrane helix</keyword>
<keyword evidence="1" id="KW-0472">Membrane</keyword>
<evidence type="ECO:0000259" key="2">
    <source>
        <dbReference type="Pfam" id="PF14358"/>
    </source>
</evidence>
<protein>
    <recommendedName>
        <fullName evidence="2">Flavinylation-associated cytochrome domain-containing protein</fullName>
    </recommendedName>
</protein>
<name>A0A1Y2K5U4_9PROT</name>
<dbReference type="Proteomes" id="UP000194003">
    <property type="component" value="Unassembled WGS sequence"/>
</dbReference>
<sequence length="162" mass="16947">MKNLKTRQWSTPLVIMAGVFVAVTGVLLFFHLGGAAREAHEWIGLAMAAGILFHVLNHWGTFTSYFSQKLGAGVMGGVALVAIGLVLGGALNSRPNPKGFVLDAFLSAPLAQVAGVLGKSSQELAAQLGAQGITVDGDALSIKQIARANAMEPFHLVEKLAR</sequence>
<evidence type="ECO:0000313" key="3">
    <source>
        <dbReference type="EMBL" id="OSM04900.1"/>
    </source>
</evidence>
<keyword evidence="1" id="KW-0812">Transmembrane</keyword>
<keyword evidence="4" id="KW-1185">Reference proteome</keyword>
<dbReference type="EMBL" id="LVJN01000018">
    <property type="protein sequence ID" value="OSM04900.1"/>
    <property type="molecule type" value="Genomic_DNA"/>
</dbReference>
<gene>
    <name evidence="3" type="ORF">MAIT1_03008</name>
</gene>
<evidence type="ECO:0000313" key="4">
    <source>
        <dbReference type="Proteomes" id="UP000194003"/>
    </source>
</evidence>
<evidence type="ECO:0000256" key="1">
    <source>
        <dbReference type="SAM" id="Phobius"/>
    </source>
</evidence>
<feature type="domain" description="Flavinylation-associated cytochrome" evidence="2">
    <location>
        <begin position="9"/>
        <end position="59"/>
    </location>
</feature>
<dbReference type="RefSeq" id="WP_085441548.1">
    <property type="nucleotide sequence ID" value="NZ_LVJN01000018.1"/>
</dbReference>
<feature type="transmembrane region" description="Helical" evidence="1">
    <location>
        <begin position="42"/>
        <end position="60"/>
    </location>
</feature>
<comment type="caution">
    <text evidence="3">The sequence shown here is derived from an EMBL/GenBank/DDBJ whole genome shotgun (WGS) entry which is preliminary data.</text>
</comment>
<reference evidence="3 4" key="1">
    <citation type="journal article" date="2016" name="BMC Genomics">
        <title>Combined genomic and structural analyses of a cultured magnetotactic bacterium reveals its niche adaptation to a dynamic environment.</title>
        <authorList>
            <person name="Araujo A.C."/>
            <person name="Morillo V."/>
            <person name="Cypriano J."/>
            <person name="Teixeira L.C."/>
            <person name="Leao P."/>
            <person name="Lyra S."/>
            <person name="Almeida L.G."/>
            <person name="Bazylinski D.A."/>
            <person name="Vasconcellos A.T."/>
            <person name="Abreu F."/>
            <person name="Lins U."/>
        </authorList>
    </citation>
    <scope>NUCLEOTIDE SEQUENCE [LARGE SCALE GENOMIC DNA]</scope>
    <source>
        <strain evidence="3 4">IT-1</strain>
    </source>
</reference>